<organism evidence="1 2">
    <name type="scientific">Dendrobium thyrsiflorum</name>
    <name type="common">Pinecone-like raceme dendrobium</name>
    <name type="synonym">Orchid</name>
    <dbReference type="NCBI Taxonomy" id="117978"/>
    <lineage>
        <taxon>Eukaryota</taxon>
        <taxon>Viridiplantae</taxon>
        <taxon>Streptophyta</taxon>
        <taxon>Embryophyta</taxon>
        <taxon>Tracheophyta</taxon>
        <taxon>Spermatophyta</taxon>
        <taxon>Magnoliopsida</taxon>
        <taxon>Liliopsida</taxon>
        <taxon>Asparagales</taxon>
        <taxon>Orchidaceae</taxon>
        <taxon>Epidendroideae</taxon>
        <taxon>Malaxideae</taxon>
        <taxon>Dendrobiinae</taxon>
        <taxon>Dendrobium</taxon>
    </lineage>
</organism>
<evidence type="ECO:0000313" key="1">
    <source>
        <dbReference type="EMBL" id="KAL0921008.1"/>
    </source>
</evidence>
<name>A0ABD0V8R9_DENTH</name>
<evidence type="ECO:0000313" key="2">
    <source>
        <dbReference type="Proteomes" id="UP001552299"/>
    </source>
</evidence>
<protein>
    <submittedName>
        <fullName evidence="1">Uncharacterized protein</fullName>
    </submittedName>
</protein>
<accession>A0ABD0V8R9</accession>
<reference evidence="1 2" key="1">
    <citation type="journal article" date="2024" name="Plant Biotechnol. J.">
        <title>Dendrobium thyrsiflorum genome and its molecular insights into genes involved in important horticultural traits.</title>
        <authorList>
            <person name="Chen B."/>
            <person name="Wang J.Y."/>
            <person name="Zheng P.J."/>
            <person name="Li K.L."/>
            <person name="Liang Y.M."/>
            <person name="Chen X.F."/>
            <person name="Zhang C."/>
            <person name="Zhao X."/>
            <person name="He X."/>
            <person name="Zhang G.Q."/>
            <person name="Liu Z.J."/>
            <person name="Xu Q."/>
        </authorList>
    </citation>
    <scope>NUCLEOTIDE SEQUENCE [LARGE SCALE GENOMIC DNA]</scope>
    <source>
        <strain evidence="1">GZMU011</strain>
    </source>
</reference>
<dbReference type="Proteomes" id="UP001552299">
    <property type="component" value="Unassembled WGS sequence"/>
</dbReference>
<proteinExistence type="predicted"/>
<dbReference type="EMBL" id="JANQDX010000007">
    <property type="protein sequence ID" value="KAL0921008.1"/>
    <property type="molecule type" value="Genomic_DNA"/>
</dbReference>
<keyword evidence="2" id="KW-1185">Reference proteome</keyword>
<dbReference type="AlphaFoldDB" id="A0ABD0V8R9"/>
<comment type="caution">
    <text evidence="1">The sequence shown here is derived from an EMBL/GenBank/DDBJ whole genome shotgun (WGS) entry which is preliminary data.</text>
</comment>
<sequence length="135" mass="14715">MEDKSWNTSRSGNIICPGQEHTRDNAVGFEISKHRVKRMTKRGNGFEEINAQGKGVVLAPIGEAEFGVGKGDDMEMNRVIYGGADDGGVDRGSKYGDAGTTRCKDLSHVYQGEQVALRHEREEKHVEIISSGAHG</sequence>
<gene>
    <name evidence="1" type="ORF">M5K25_008031</name>
</gene>